<dbReference type="SUPFAM" id="SSF55229">
    <property type="entry name" value="Cell division protein MinE topological specificity domain"/>
    <property type="match status" value="1"/>
</dbReference>
<keyword evidence="3" id="KW-0131">Cell cycle</keyword>
<comment type="function">
    <text evidence="2 3">Prevents the cell division inhibition by proteins MinC and MinD at internal division sites while permitting inhibition at polar sites. This ensures cell division at the proper site by restricting the formation of a division septum at the midpoint of the long axis of the cell.</text>
</comment>
<accession>A0AA97BQ43</accession>
<dbReference type="AlphaFoldDB" id="A0AA97BQ43"/>
<gene>
    <name evidence="3 4" type="primary">minE</name>
    <name evidence="4" type="ORF">HNI00_11850</name>
</gene>
<evidence type="ECO:0000313" key="4">
    <source>
        <dbReference type="EMBL" id="WOB43768.1"/>
    </source>
</evidence>
<evidence type="ECO:0000256" key="3">
    <source>
        <dbReference type="HAMAP-Rule" id="MF_00262"/>
    </source>
</evidence>
<dbReference type="Gene3D" id="3.30.1070.10">
    <property type="entry name" value="Cell division topological specificity factor MinE"/>
    <property type="match status" value="1"/>
</dbReference>
<dbReference type="KEGG" id="tog:HNI00_11850"/>
<dbReference type="GO" id="GO:0032955">
    <property type="term" value="P:regulation of division septum assembly"/>
    <property type="evidence" value="ECO:0007669"/>
    <property type="project" value="InterPro"/>
</dbReference>
<dbReference type="InterPro" id="IPR036707">
    <property type="entry name" value="MinE_sf"/>
</dbReference>
<dbReference type="InterPro" id="IPR005527">
    <property type="entry name" value="MinE"/>
</dbReference>
<dbReference type="Pfam" id="PF03776">
    <property type="entry name" value="MinE"/>
    <property type="match status" value="1"/>
</dbReference>
<sequence>MLSELLDRLFPRQPEVSSRETVKQRLQLVLAHDRTDLPPATIEKMRQEILEVVSRYVEIDQEGTEFMLENNQRATALIANLPIRRIKSDVS</sequence>
<dbReference type="NCBIfam" id="TIGR01215">
    <property type="entry name" value="minE"/>
    <property type="match status" value="1"/>
</dbReference>
<dbReference type="EMBL" id="CP053540">
    <property type="protein sequence ID" value="WOB43768.1"/>
    <property type="molecule type" value="Genomic_DNA"/>
</dbReference>
<comment type="similarity">
    <text evidence="1 3">Belongs to the MinE family.</text>
</comment>
<dbReference type="HAMAP" id="MF_00262">
    <property type="entry name" value="MinE"/>
    <property type="match status" value="1"/>
</dbReference>
<keyword evidence="3 4" id="KW-0132">Cell division</keyword>
<name>A0AA97BQ43_9CYAN</name>
<organism evidence="4">
    <name type="scientific">Thermoleptolyngbya oregonensis NK1-22</name>
    <dbReference type="NCBI Taxonomy" id="2547457"/>
    <lineage>
        <taxon>Bacteria</taxon>
        <taxon>Bacillati</taxon>
        <taxon>Cyanobacteriota</taxon>
        <taxon>Cyanophyceae</taxon>
        <taxon>Oculatellales</taxon>
        <taxon>Oculatellaceae</taxon>
        <taxon>Thermoleptolyngbya</taxon>
    </lineage>
</organism>
<evidence type="ECO:0000256" key="1">
    <source>
        <dbReference type="ARBA" id="ARBA00008168"/>
    </source>
</evidence>
<evidence type="ECO:0000256" key="2">
    <source>
        <dbReference type="ARBA" id="ARBA00025265"/>
    </source>
</evidence>
<protein>
    <recommendedName>
        <fullName evidence="3">Cell division topological specificity factor</fullName>
    </recommendedName>
</protein>
<dbReference type="RefSeq" id="WP_316786381.1">
    <property type="nucleotide sequence ID" value="NZ_CP053540.1"/>
</dbReference>
<dbReference type="GO" id="GO:0051301">
    <property type="term" value="P:cell division"/>
    <property type="evidence" value="ECO:0007669"/>
    <property type="project" value="UniProtKB-KW"/>
</dbReference>
<proteinExistence type="inferred from homology"/>
<reference evidence="4" key="1">
    <citation type="submission" date="2020-05" db="EMBL/GenBank/DDBJ databases">
        <authorList>
            <person name="Zhu T."/>
            <person name="Keshari N."/>
            <person name="Lu X."/>
        </authorList>
    </citation>
    <scope>NUCLEOTIDE SEQUENCE</scope>
    <source>
        <strain evidence="4">NK1-22</strain>
    </source>
</reference>